<feature type="coiled-coil region" evidence="1">
    <location>
        <begin position="160"/>
        <end position="187"/>
    </location>
</feature>
<evidence type="ECO:0000256" key="1">
    <source>
        <dbReference type="SAM" id="Coils"/>
    </source>
</evidence>
<dbReference type="AlphaFoldDB" id="A0A4Q9MXS3"/>
<organism evidence="3">
    <name type="scientific">Dichomitus squalens</name>
    <dbReference type="NCBI Taxonomy" id="114155"/>
    <lineage>
        <taxon>Eukaryota</taxon>
        <taxon>Fungi</taxon>
        <taxon>Dikarya</taxon>
        <taxon>Basidiomycota</taxon>
        <taxon>Agaricomycotina</taxon>
        <taxon>Agaricomycetes</taxon>
        <taxon>Polyporales</taxon>
        <taxon>Polyporaceae</taxon>
        <taxon>Dichomitus</taxon>
    </lineage>
</organism>
<sequence length="193" mass="20924">MNRPPTITQTNDEGARYVPPRPRRQPQLRIEPETSDEGAQYVAPRPSRRPQLRIEPVPLPHAAMRTAAPARALPPTSTAAHTSRMPTLTECANNLTPAQLWQFSRATPYLMSTIPTGYVLPSLPLHDLIGLAEAQREDETDGGSTSSATTTTSDVVGFADAELRSAIDSLKASLDGLEQAVQNLSEEVDRFAG</sequence>
<feature type="region of interest" description="Disordered" evidence="2">
    <location>
        <begin position="1"/>
        <end position="53"/>
    </location>
</feature>
<feature type="compositionally biased region" description="Polar residues" evidence="2">
    <location>
        <begin position="1"/>
        <end position="12"/>
    </location>
</feature>
<keyword evidence="1" id="KW-0175">Coiled coil</keyword>
<proteinExistence type="predicted"/>
<name>A0A4Q9MXS3_9APHY</name>
<gene>
    <name evidence="3" type="ORF">BD311DRAFT_776330</name>
</gene>
<evidence type="ECO:0000256" key="2">
    <source>
        <dbReference type="SAM" id="MobiDB-lite"/>
    </source>
</evidence>
<reference evidence="3" key="1">
    <citation type="submission" date="2019-01" db="EMBL/GenBank/DDBJ databases">
        <title>Draft genome sequences of three monokaryotic isolates of the white-rot basidiomycete fungus Dichomitus squalens.</title>
        <authorList>
            <consortium name="DOE Joint Genome Institute"/>
            <person name="Lopez S.C."/>
            <person name="Andreopoulos B."/>
            <person name="Pangilinan J."/>
            <person name="Lipzen A."/>
            <person name="Riley R."/>
            <person name="Ahrendt S."/>
            <person name="Ng V."/>
            <person name="Barry K."/>
            <person name="Daum C."/>
            <person name="Grigoriev I.V."/>
            <person name="Hilden K.S."/>
            <person name="Makela M.R."/>
            <person name="de Vries R.P."/>
        </authorList>
    </citation>
    <scope>NUCLEOTIDE SEQUENCE [LARGE SCALE GENOMIC DNA]</scope>
    <source>
        <strain evidence="3">OM18370.1</strain>
    </source>
</reference>
<protein>
    <submittedName>
        <fullName evidence="3">Uncharacterized protein</fullName>
    </submittedName>
</protein>
<evidence type="ECO:0000313" key="3">
    <source>
        <dbReference type="EMBL" id="TBU31106.1"/>
    </source>
</evidence>
<accession>A0A4Q9MXS3</accession>
<dbReference type="Proteomes" id="UP000292957">
    <property type="component" value="Unassembled WGS sequence"/>
</dbReference>
<dbReference type="EMBL" id="ML143401">
    <property type="protein sequence ID" value="TBU31106.1"/>
    <property type="molecule type" value="Genomic_DNA"/>
</dbReference>